<feature type="region of interest" description="Disordered" evidence="8">
    <location>
        <begin position="78"/>
        <end position="99"/>
    </location>
</feature>
<comment type="function">
    <text evidence="1 7">Assembles around the rod to form the L-ring and probably protects the motor/basal body from shearing forces during rotation.</text>
</comment>
<dbReference type="EMBL" id="QXFM01000138">
    <property type="protein sequence ID" value="RIV81346.1"/>
    <property type="molecule type" value="Genomic_DNA"/>
</dbReference>
<dbReference type="OrthoDB" id="9789227at2"/>
<keyword evidence="10" id="KW-0966">Cell projection</keyword>
<sequence length="219" mass="22792">MKKIAIPVLCCAFLAAGCTTSRPAGYSATLAPPPPVEQIVAPANGAIFSTYAGYAPLHYGQRAARVGDLVTVVLTERTRSSKGTSASSDRQGSIDLTPPSVGPFSFDPGNLNSGASGSFSGGGDASQTNSLSGTITVTIAEVMPNGVARIRGEKLMNFSQGEEWVQLAGLIRLADVDADNRISSSRVADAQIAYSGSGHFQRASRPGWLSQFFTMVSPF</sequence>
<dbReference type="GO" id="GO:0009427">
    <property type="term" value="C:bacterial-type flagellum basal body, distal rod, L ring"/>
    <property type="evidence" value="ECO:0007669"/>
    <property type="project" value="InterPro"/>
</dbReference>
<organism evidence="10 11">
    <name type="scientific">Aurantiacibacter xanthus</name>
    <dbReference type="NCBI Taxonomy" id="1784712"/>
    <lineage>
        <taxon>Bacteria</taxon>
        <taxon>Pseudomonadati</taxon>
        <taxon>Pseudomonadota</taxon>
        <taxon>Alphaproteobacteria</taxon>
        <taxon>Sphingomonadales</taxon>
        <taxon>Erythrobacteraceae</taxon>
        <taxon>Aurantiacibacter</taxon>
    </lineage>
</organism>
<name>A0A3A1P4C5_9SPHN</name>
<evidence type="ECO:0000313" key="11">
    <source>
        <dbReference type="Proteomes" id="UP000265366"/>
    </source>
</evidence>
<keyword evidence="10" id="KW-0282">Flagellum</keyword>
<dbReference type="PANTHER" id="PTHR34933">
    <property type="entry name" value="FLAGELLAR L-RING PROTEIN"/>
    <property type="match status" value="1"/>
</dbReference>
<dbReference type="GO" id="GO:0009279">
    <property type="term" value="C:cell outer membrane"/>
    <property type="evidence" value="ECO:0007669"/>
    <property type="project" value="UniProtKB-SubCell"/>
</dbReference>
<dbReference type="Pfam" id="PF02107">
    <property type="entry name" value="FlgH"/>
    <property type="match status" value="1"/>
</dbReference>
<comment type="caution">
    <text evidence="10">The sequence shown here is derived from an EMBL/GenBank/DDBJ whole genome shotgun (WGS) entry which is preliminary data.</text>
</comment>
<dbReference type="GO" id="GO:0003774">
    <property type="term" value="F:cytoskeletal motor activity"/>
    <property type="evidence" value="ECO:0007669"/>
    <property type="project" value="InterPro"/>
</dbReference>
<comment type="similarity">
    <text evidence="2 7">Belongs to the FlgH family.</text>
</comment>
<evidence type="ECO:0000256" key="6">
    <source>
        <dbReference type="ARBA" id="ARBA00023237"/>
    </source>
</evidence>
<dbReference type="HAMAP" id="MF_00415">
    <property type="entry name" value="FlgH"/>
    <property type="match status" value="1"/>
</dbReference>
<comment type="subunit">
    <text evidence="7">The basal body constitutes a major portion of the flagellar organelle and consists of four rings (L,P,S, and M) mounted on a central rod.</text>
</comment>
<evidence type="ECO:0000256" key="1">
    <source>
        <dbReference type="ARBA" id="ARBA00002591"/>
    </source>
</evidence>
<evidence type="ECO:0000256" key="9">
    <source>
        <dbReference type="SAM" id="SignalP"/>
    </source>
</evidence>
<dbReference type="PROSITE" id="PS51257">
    <property type="entry name" value="PROKAR_LIPOPROTEIN"/>
    <property type="match status" value="1"/>
</dbReference>
<evidence type="ECO:0000256" key="8">
    <source>
        <dbReference type="SAM" id="MobiDB-lite"/>
    </source>
</evidence>
<keyword evidence="10" id="KW-0969">Cilium</keyword>
<dbReference type="GO" id="GO:0071973">
    <property type="term" value="P:bacterial-type flagellum-dependent cell motility"/>
    <property type="evidence" value="ECO:0007669"/>
    <property type="project" value="InterPro"/>
</dbReference>
<keyword evidence="4 7" id="KW-0472">Membrane</keyword>
<evidence type="ECO:0000256" key="5">
    <source>
        <dbReference type="ARBA" id="ARBA00023143"/>
    </source>
</evidence>
<evidence type="ECO:0000256" key="4">
    <source>
        <dbReference type="ARBA" id="ARBA00023136"/>
    </source>
</evidence>
<feature type="chain" id="PRO_5017235803" description="Flagellar L-ring protein" evidence="9">
    <location>
        <begin position="25"/>
        <end position="219"/>
    </location>
</feature>
<dbReference type="PANTHER" id="PTHR34933:SF1">
    <property type="entry name" value="FLAGELLAR L-RING PROTEIN"/>
    <property type="match status" value="1"/>
</dbReference>
<keyword evidence="3 7" id="KW-0732">Signal</keyword>
<protein>
    <recommendedName>
        <fullName evidence="7">Flagellar L-ring protein</fullName>
    </recommendedName>
    <alternativeName>
        <fullName evidence="7">Basal body L-ring protein</fullName>
    </alternativeName>
</protein>
<keyword evidence="7" id="KW-0449">Lipoprotein</keyword>
<keyword evidence="5 7" id="KW-0975">Bacterial flagellum</keyword>
<reference evidence="10 11" key="1">
    <citation type="submission" date="2018-08" db="EMBL/GenBank/DDBJ databases">
        <title>Erythrobacter zhengii sp.nov., a bacterium isolated from deep-sea sediment.</title>
        <authorList>
            <person name="Fang C."/>
            <person name="Wu Y.-H."/>
            <person name="Sun C."/>
            <person name="Wang H."/>
            <person name="Cheng H."/>
            <person name="Meng F.-X."/>
            <person name="Wang C.-S."/>
            <person name="Xu X.-W."/>
        </authorList>
    </citation>
    <scope>NUCLEOTIDE SEQUENCE [LARGE SCALE GENOMIC DNA]</scope>
    <source>
        <strain evidence="10 11">CCTCC AB 2015396</strain>
    </source>
</reference>
<keyword evidence="11" id="KW-1185">Reference proteome</keyword>
<proteinExistence type="inferred from homology"/>
<dbReference type="Proteomes" id="UP000265366">
    <property type="component" value="Unassembled WGS sequence"/>
</dbReference>
<comment type="subcellular location">
    <subcellularLocation>
        <location evidence="7">Cell outer membrane</location>
        <topology evidence="7">Lipid-anchor</topology>
    </subcellularLocation>
    <subcellularLocation>
        <location evidence="7">Bacterial flagellum basal body</location>
    </subcellularLocation>
</comment>
<evidence type="ECO:0000256" key="2">
    <source>
        <dbReference type="ARBA" id="ARBA00006929"/>
    </source>
</evidence>
<dbReference type="AlphaFoldDB" id="A0A3A1P4C5"/>
<keyword evidence="6 7" id="KW-0998">Cell outer membrane</keyword>
<accession>A0A3A1P4C5</accession>
<evidence type="ECO:0000313" key="10">
    <source>
        <dbReference type="EMBL" id="RIV81346.1"/>
    </source>
</evidence>
<dbReference type="PRINTS" id="PR01008">
    <property type="entry name" value="FLGLRINGFLGH"/>
</dbReference>
<feature type="compositionally biased region" description="Polar residues" evidence="8">
    <location>
        <begin position="81"/>
        <end position="91"/>
    </location>
</feature>
<dbReference type="RefSeq" id="WP_119594344.1">
    <property type="nucleotide sequence ID" value="NZ_QXFM01000138.1"/>
</dbReference>
<evidence type="ECO:0000256" key="7">
    <source>
        <dbReference type="HAMAP-Rule" id="MF_00415"/>
    </source>
</evidence>
<dbReference type="InterPro" id="IPR000527">
    <property type="entry name" value="Flag_Lring"/>
</dbReference>
<evidence type="ECO:0000256" key="3">
    <source>
        <dbReference type="ARBA" id="ARBA00022729"/>
    </source>
</evidence>
<gene>
    <name evidence="7" type="primary">flgH</name>
    <name evidence="10" type="ORF">D2V17_17525</name>
</gene>
<feature type="signal peptide" evidence="9">
    <location>
        <begin position="1"/>
        <end position="24"/>
    </location>
</feature>